<dbReference type="Gene3D" id="3.30.70.100">
    <property type="match status" value="1"/>
</dbReference>
<sequence>MPPPPFVSMIDYTVPSPERQAEIAGAFQRIQEDWVAPYAGFRSARFLASTDGRLVRVIVEWESEAAMREFEQVSDTAGRLAALDAAFRLHDTQGSRQTFRELSTVWPRETSA</sequence>
<dbReference type="OrthoDB" id="1493813at2"/>
<name>A0A344PIL6_9RHOB</name>
<gene>
    <name evidence="2" type="ORF">DRW48_05570</name>
</gene>
<dbReference type="Proteomes" id="UP000252023">
    <property type="component" value="Chromosome"/>
</dbReference>
<feature type="domain" description="ABM" evidence="1">
    <location>
        <begin position="6"/>
        <end position="72"/>
    </location>
</feature>
<dbReference type="RefSeq" id="WP_114075540.1">
    <property type="nucleotide sequence ID" value="NZ_CP030918.1"/>
</dbReference>
<proteinExistence type="predicted"/>
<keyword evidence="3" id="KW-1185">Reference proteome</keyword>
<evidence type="ECO:0000313" key="2">
    <source>
        <dbReference type="EMBL" id="AXC49221.1"/>
    </source>
</evidence>
<organism evidence="2 3">
    <name type="scientific">Paracoccus suum</name>
    <dbReference type="NCBI Taxonomy" id="2259340"/>
    <lineage>
        <taxon>Bacteria</taxon>
        <taxon>Pseudomonadati</taxon>
        <taxon>Pseudomonadota</taxon>
        <taxon>Alphaproteobacteria</taxon>
        <taxon>Rhodobacterales</taxon>
        <taxon>Paracoccaceae</taxon>
        <taxon>Paracoccus</taxon>
    </lineage>
</organism>
<dbReference type="AlphaFoldDB" id="A0A344PIL6"/>
<protein>
    <recommendedName>
        <fullName evidence="1">ABM domain-containing protein</fullName>
    </recommendedName>
</protein>
<dbReference type="SUPFAM" id="SSF54909">
    <property type="entry name" value="Dimeric alpha+beta barrel"/>
    <property type="match status" value="1"/>
</dbReference>
<dbReference type="InterPro" id="IPR007138">
    <property type="entry name" value="ABM_dom"/>
</dbReference>
<dbReference type="InterPro" id="IPR011008">
    <property type="entry name" value="Dimeric_a/b-barrel"/>
</dbReference>
<reference evidence="3" key="1">
    <citation type="submission" date="2018-07" db="EMBL/GenBank/DDBJ databases">
        <title>Genome sequencing of Paracoccus sp. SC2-6.</title>
        <authorList>
            <person name="Heo J."/>
            <person name="Kim S.-J."/>
            <person name="Kwon S.-W."/>
        </authorList>
    </citation>
    <scope>NUCLEOTIDE SEQUENCE [LARGE SCALE GENOMIC DNA]</scope>
    <source>
        <strain evidence="3">SC2-6</strain>
    </source>
</reference>
<accession>A0A344PIL6</accession>
<evidence type="ECO:0000259" key="1">
    <source>
        <dbReference type="Pfam" id="PF03992"/>
    </source>
</evidence>
<dbReference type="KEGG" id="pars:DRW48_05570"/>
<dbReference type="Pfam" id="PF03992">
    <property type="entry name" value="ABM"/>
    <property type="match status" value="1"/>
</dbReference>
<dbReference type="EMBL" id="CP030918">
    <property type="protein sequence ID" value="AXC49221.1"/>
    <property type="molecule type" value="Genomic_DNA"/>
</dbReference>
<evidence type="ECO:0000313" key="3">
    <source>
        <dbReference type="Proteomes" id="UP000252023"/>
    </source>
</evidence>